<feature type="domain" description="MYST-type HAT" evidence="11">
    <location>
        <begin position="85"/>
        <end position="357"/>
    </location>
</feature>
<feature type="compositionally biased region" description="Low complexity" evidence="10">
    <location>
        <begin position="1430"/>
        <end position="1441"/>
    </location>
</feature>
<feature type="compositionally biased region" description="Basic residues" evidence="10">
    <location>
        <begin position="757"/>
        <end position="766"/>
    </location>
</feature>
<protein>
    <recommendedName>
        <fullName evidence="2">histone acetyltransferase</fullName>
        <ecNumber evidence="2">2.3.1.48</ecNumber>
    </recommendedName>
</protein>
<dbReference type="InterPro" id="IPR000953">
    <property type="entry name" value="Chromo/chromo_shadow_dom"/>
</dbReference>
<feature type="region of interest" description="Disordered" evidence="10">
    <location>
        <begin position="1146"/>
        <end position="1193"/>
    </location>
</feature>
<evidence type="ECO:0000256" key="2">
    <source>
        <dbReference type="ARBA" id="ARBA00013184"/>
    </source>
</evidence>
<dbReference type="PROSITE" id="PS00678">
    <property type="entry name" value="WD_REPEATS_1"/>
    <property type="match status" value="1"/>
</dbReference>
<dbReference type="PROSITE" id="PS50082">
    <property type="entry name" value="WD_REPEATS_2"/>
    <property type="match status" value="1"/>
</dbReference>
<feature type="compositionally biased region" description="Low complexity" evidence="10">
    <location>
        <begin position="1460"/>
        <end position="1487"/>
    </location>
</feature>
<dbReference type="Pfam" id="PF12894">
    <property type="entry name" value="ANAPC4_WD40"/>
    <property type="match status" value="1"/>
</dbReference>
<feature type="compositionally biased region" description="Low complexity" evidence="10">
    <location>
        <begin position="1557"/>
        <end position="1583"/>
    </location>
</feature>
<feature type="region of interest" description="Disordered" evidence="10">
    <location>
        <begin position="1079"/>
        <end position="1107"/>
    </location>
</feature>
<dbReference type="EMBL" id="BQXS01000117">
    <property type="protein sequence ID" value="GKT27998.1"/>
    <property type="molecule type" value="Genomic_DNA"/>
</dbReference>
<keyword evidence="6" id="KW-0007">Acetylation</keyword>
<feature type="compositionally biased region" description="Basic and acidic residues" evidence="10">
    <location>
        <begin position="1079"/>
        <end position="1098"/>
    </location>
</feature>
<dbReference type="Pfam" id="PF11717">
    <property type="entry name" value="Tudor-knot"/>
    <property type="match status" value="1"/>
</dbReference>
<keyword evidence="8" id="KW-0804">Transcription</keyword>
<dbReference type="Gene3D" id="1.10.10.10">
    <property type="entry name" value="Winged helix-like DNA-binding domain superfamily/Winged helix DNA-binding domain"/>
    <property type="match status" value="1"/>
</dbReference>
<evidence type="ECO:0000256" key="10">
    <source>
        <dbReference type="SAM" id="MobiDB-lite"/>
    </source>
</evidence>
<dbReference type="InterPro" id="IPR036322">
    <property type="entry name" value="WD40_repeat_dom_sf"/>
</dbReference>
<dbReference type="EC" id="2.3.1.48" evidence="2"/>
<evidence type="ECO:0000256" key="1">
    <source>
        <dbReference type="ARBA" id="ARBA00010107"/>
    </source>
</evidence>
<reference evidence="12" key="1">
    <citation type="submission" date="2022-03" db="EMBL/GenBank/DDBJ databases">
        <title>Draft genome sequence of Aduncisulcus paluster, a free-living microaerophilic Fornicata.</title>
        <authorList>
            <person name="Yuyama I."/>
            <person name="Kume K."/>
            <person name="Tamura T."/>
            <person name="Inagaki Y."/>
            <person name="Hashimoto T."/>
        </authorList>
    </citation>
    <scope>NUCLEOTIDE SEQUENCE</scope>
    <source>
        <strain evidence="12">NY0171</strain>
    </source>
</reference>
<dbReference type="Pfam" id="PF01853">
    <property type="entry name" value="MOZ_SAS"/>
    <property type="match status" value="1"/>
</dbReference>
<feature type="region of interest" description="Disordered" evidence="10">
    <location>
        <begin position="1257"/>
        <end position="1291"/>
    </location>
</feature>
<evidence type="ECO:0000256" key="9">
    <source>
        <dbReference type="PROSITE-ProRule" id="PRU00221"/>
    </source>
</evidence>
<evidence type="ECO:0000259" key="11">
    <source>
        <dbReference type="PROSITE" id="PS51726"/>
    </source>
</evidence>
<dbReference type="SUPFAM" id="SSF54160">
    <property type="entry name" value="Chromo domain-like"/>
    <property type="match status" value="1"/>
</dbReference>
<feature type="compositionally biased region" description="Polar residues" evidence="10">
    <location>
        <begin position="1323"/>
        <end position="1336"/>
    </location>
</feature>
<evidence type="ECO:0000256" key="3">
    <source>
        <dbReference type="ARBA" id="ARBA00022574"/>
    </source>
</evidence>
<dbReference type="PANTHER" id="PTHR10615">
    <property type="entry name" value="HISTONE ACETYLTRANSFERASE"/>
    <property type="match status" value="1"/>
</dbReference>
<dbReference type="InterPro" id="IPR001680">
    <property type="entry name" value="WD40_rpt"/>
</dbReference>
<feature type="compositionally biased region" description="Basic and acidic residues" evidence="10">
    <location>
        <begin position="1488"/>
        <end position="1497"/>
    </location>
</feature>
<name>A0ABQ5K6F5_9EUKA</name>
<dbReference type="InterPro" id="IPR016197">
    <property type="entry name" value="Chromo-like_dom_sf"/>
</dbReference>
<comment type="caution">
    <text evidence="12">The sequence shown here is derived from an EMBL/GenBank/DDBJ whole genome shotgun (WGS) entry which is preliminary data.</text>
</comment>
<feature type="region of interest" description="Disordered" evidence="10">
    <location>
        <begin position="595"/>
        <end position="620"/>
    </location>
</feature>
<keyword evidence="5" id="KW-0677">Repeat</keyword>
<proteinExistence type="inferred from homology"/>
<feature type="compositionally biased region" description="Basic and acidic residues" evidence="10">
    <location>
        <begin position="747"/>
        <end position="756"/>
    </location>
</feature>
<feature type="compositionally biased region" description="Low complexity" evidence="10">
    <location>
        <begin position="1369"/>
        <end position="1381"/>
    </location>
</feature>
<dbReference type="Proteomes" id="UP001057375">
    <property type="component" value="Unassembled WGS sequence"/>
</dbReference>
<feature type="compositionally biased region" description="Basic and acidic residues" evidence="10">
    <location>
        <begin position="1584"/>
        <end position="1593"/>
    </location>
</feature>
<keyword evidence="4" id="KW-0808">Transferase</keyword>
<keyword evidence="13" id="KW-1185">Reference proteome</keyword>
<evidence type="ECO:0000256" key="7">
    <source>
        <dbReference type="ARBA" id="ARBA00023015"/>
    </source>
</evidence>
<evidence type="ECO:0000256" key="8">
    <source>
        <dbReference type="ARBA" id="ARBA00023163"/>
    </source>
</evidence>
<keyword evidence="3 9" id="KW-0853">WD repeat</keyword>
<dbReference type="Pfam" id="PF17772">
    <property type="entry name" value="zf-MYST"/>
    <property type="match status" value="1"/>
</dbReference>
<dbReference type="InterPro" id="IPR019775">
    <property type="entry name" value="WD40_repeat_CS"/>
</dbReference>
<dbReference type="InterPro" id="IPR002717">
    <property type="entry name" value="HAT_MYST-type"/>
</dbReference>
<feature type="compositionally biased region" description="Basic and acidic residues" evidence="10">
    <location>
        <begin position="1151"/>
        <end position="1163"/>
    </location>
</feature>
<keyword evidence="7" id="KW-0805">Transcription regulation</keyword>
<dbReference type="InterPro" id="IPR015943">
    <property type="entry name" value="WD40/YVTN_repeat-like_dom_sf"/>
</dbReference>
<organism evidence="12 13">
    <name type="scientific">Aduncisulcus paluster</name>
    <dbReference type="NCBI Taxonomy" id="2918883"/>
    <lineage>
        <taxon>Eukaryota</taxon>
        <taxon>Metamonada</taxon>
        <taxon>Carpediemonas-like organisms</taxon>
        <taxon>Aduncisulcus</taxon>
    </lineage>
</organism>
<dbReference type="SUPFAM" id="SSF50978">
    <property type="entry name" value="WD40 repeat-like"/>
    <property type="match status" value="1"/>
</dbReference>
<feature type="compositionally biased region" description="Basic and acidic residues" evidence="10">
    <location>
        <begin position="841"/>
        <end position="861"/>
    </location>
</feature>
<dbReference type="SUPFAM" id="SSF55729">
    <property type="entry name" value="Acyl-CoA N-acyltransferases (Nat)"/>
    <property type="match status" value="1"/>
</dbReference>
<feature type="region of interest" description="Disordered" evidence="10">
    <location>
        <begin position="831"/>
        <end position="899"/>
    </location>
</feature>
<dbReference type="Gene3D" id="3.40.630.30">
    <property type="match status" value="1"/>
</dbReference>
<feature type="compositionally biased region" description="Low complexity" evidence="10">
    <location>
        <begin position="1388"/>
        <end position="1403"/>
    </location>
</feature>
<feature type="repeat" description="WD" evidence="9">
    <location>
        <begin position="1715"/>
        <end position="1747"/>
    </location>
</feature>
<accession>A0ABQ5K6F5</accession>
<feature type="region of interest" description="Disordered" evidence="10">
    <location>
        <begin position="1323"/>
        <end position="1500"/>
    </location>
</feature>
<evidence type="ECO:0000313" key="13">
    <source>
        <dbReference type="Proteomes" id="UP001057375"/>
    </source>
</evidence>
<dbReference type="PROSITE" id="PS50294">
    <property type="entry name" value="WD_REPEATS_REGION"/>
    <property type="match status" value="1"/>
</dbReference>
<evidence type="ECO:0000256" key="5">
    <source>
        <dbReference type="ARBA" id="ARBA00022737"/>
    </source>
</evidence>
<dbReference type="InterPro" id="IPR025995">
    <property type="entry name" value="Tudor-knot"/>
</dbReference>
<feature type="compositionally biased region" description="Basic and acidic residues" evidence="10">
    <location>
        <begin position="1337"/>
        <end position="1346"/>
    </location>
</feature>
<dbReference type="InterPro" id="IPR016181">
    <property type="entry name" value="Acyl_CoA_acyltransferase"/>
</dbReference>
<dbReference type="Gene3D" id="2.30.30.140">
    <property type="match status" value="1"/>
</dbReference>
<feature type="compositionally biased region" description="Basic and acidic residues" evidence="10">
    <location>
        <begin position="1406"/>
        <end position="1415"/>
    </location>
</feature>
<evidence type="ECO:0000256" key="4">
    <source>
        <dbReference type="ARBA" id="ARBA00022679"/>
    </source>
</evidence>
<feature type="compositionally biased region" description="Polar residues" evidence="10">
    <location>
        <begin position="1171"/>
        <end position="1182"/>
    </location>
</feature>
<dbReference type="Gene3D" id="2.130.10.10">
    <property type="entry name" value="YVTN repeat-like/Quinoprotein amine dehydrogenase"/>
    <property type="match status" value="2"/>
</dbReference>
<feature type="compositionally biased region" description="Basic and acidic residues" evidence="10">
    <location>
        <begin position="776"/>
        <end position="788"/>
    </location>
</feature>
<comment type="similarity">
    <text evidence="1">Belongs to the MYST (SAS/MOZ) family.</text>
</comment>
<feature type="region of interest" description="Disordered" evidence="10">
    <location>
        <begin position="1549"/>
        <end position="1594"/>
    </location>
</feature>
<dbReference type="InterPro" id="IPR024977">
    <property type="entry name" value="Apc4-like_WD40_dom"/>
</dbReference>
<dbReference type="SMART" id="SM00298">
    <property type="entry name" value="CHROMO"/>
    <property type="match status" value="1"/>
</dbReference>
<dbReference type="Gene3D" id="3.30.60.60">
    <property type="entry name" value="N-acetyl transferase-like"/>
    <property type="match status" value="1"/>
</dbReference>
<feature type="compositionally biased region" description="Low complexity" evidence="10">
    <location>
        <begin position="1183"/>
        <end position="1193"/>
    </location>
</feature>
<dbReference type="InterPro" id="IPR050603">
    <property type="entry name" value="MYST_HAT"/>
</dbReference>
<feature type="compositionally biased region" description="Polar residues" evidence="10">
    <location>
        <begin position="870"/>
        <end position="884"/>
    </location>
</feature>
<dbReference type="PROSITE" id="PS51726">
    <property type="entry name" value="MYST_HAT"/>
    <property type="match status" value="1"/>
</dbReference>
<gene>
    <name evidence="12" type="ORF">ADUPG1_000347</name>
</gene>
<feature type="region of interest" description="Disordered" evidence="10">
    <location>
        <begin position="737"/>
        <end position="793"/>
    </location>
</feature>
<sequence>MAFLYTKSSKIEVKFEGEWSRAQIYDSRIHGDIREYYIHFIGMNKRWDSWVPERSIRPAQKVSKSEETRSSKRLRAPRTEEHIEVKSKTISKVEFGKFEISTWYWSPYPDEFGGCEKLYICEFCLSYFSDPIRYKRHKLKCDLRYPPGDEIYRDANVSCFEVDGRLQKVYCQNLCLFAKLFLDDKALFYEVEAFLYYVMCRRDAFGFHLVGYFSKEKESENILSCIATIPCYQKSGYGKMLIAMSYLLAKKEGRIAGPEEPLSDLGLISFLSYWKREILRFLKDKKEASIQQISQFTHIQVDQVHQTLAALNLIKDLPRGDFVIYCPPEKTKELLGIDGLATLDKEFLDPSRLIWEPFPSMKPVLRKRRSTSYGSVPMIASHMGSTRYPPSTAGIERSSIRLERISTQPDHSVELSYIHRLLQTLSSLKQMLAGRIQSLYYLSGQLHADTASAGLMMILDDKTKVDHMKMRSEACSDSYTASAGLMMILDDKTKVDHMKMRSEACSDSCLLTDTSHSLTSLSALVTRLSGIVQEEAQEEETRLISLSSQAESEVKNAIDNPRSALKPQIDETKDQLRNIEDLEKQGITLIDQMRPQDEPQTSYVSQRLVGRPSTTPHQPRGTIEMRRKLLSSAPSGSLGLVASSSLADLHSMSSDEFLLSYRSMSRATTLLSSKVSSICSQPLGGSGSSYICDKPKMDSLERSVHILENVASFMHMVTKGCDELCVEVEKEVGEMLKEKEKRRRKKREEERIDSKGTKQHRQKKAVAPRTLESLEDDRKTTVGDEKAQQRSLASTQLKPIIDVVVDSTLQTPAQKQVEGKSSEANIEENVHTPAALGEPISDSKKASASKDKEYDDEHIGSDDYLEPSTPKANTRVTANSSASRKSIAVRPRSTMDDRQLQAQSAALGALMDDIEGSMGIMDRTEQPTIMIHSGNVSGGFNFSTRSRSVSSMRSQVMSSTATKRPLTVGQLTARLKQPSSDYLPALAASVRQVKPTSGQIPYVEYRALLRKFQMLKRSFEQYRERQKHLCPECSSLRGKVLKLNKVIVKERDKFKTEKKDLITKITNLKRVSRHVLKEKKREAKEREQEQEKRKREEAEAAETELKDEEESLDLFVRQKDSTFVTAMGAIHDQFGASAEENGAIKDLGQSTHHDGSEGPKSDKTGGISSDFAPSTPTATVQTGSNAAQQSTGASSSAAVVQASPRKVLLSSISLPAAPTAMVSLPFSFIRELSGNAGMNVEAFEQAINEKRLEKVFESSMHGSDSTRFSRQSDRDRSTTRGGGPIIPEEDEFNVTMDDDGFVVIVGGENGEVSVFAVVLSQQGKGDFSSGRTSGRSSEPESTHIRETMLSNHSSPCPAGQPNESGEGVSANNTNSSGSASGLTKKDLSCSSSQDSDTTQSITSVRRSSELSRGDDFSGGPLLRMEALTASSSSSKKGVVGVINHPSSIPGHSPFIPPTSPTQSSTPQASSKQLPTGSTSTGAPATSSEHLHGKDSHHPPVPQYPIIVHLYTLHEHEEDARVNDVKVNRHLTFKSHFAFTRGVPLIGHSPFIPPTSPTPSSTPQASSKQLPTGSTSTGAPATSSEHLHGKDSHHPPVPQYPIIVHLYTLHEHEEDARVNDVKVNRHLTFKSHFAFTRGVPLIGASCDDKGHVILWDVLSGMIIHNLQVNSALCMQFDPNDPSRLAVGGFRMITIWDATSGEAEKSFSDPSVMHTYTIAFHPSSSLMATAGDDRVIRLWDVSTGRISGDIEAAKSWVNHLCFTTNGKYLCAGFNDGSFRVIDVHTVSVCAEVAVCHRAACTAVAINARDNRVVTVGGDGFVNMFKLAAGKSSSMGNPPRATRLSPAAVIHGDRLQFMFSFKSEHVGSIITMCSIPFAQVVITGGADKELKLFKMKEWVN</sequence>
<dbReference type="SMART" id="SM00320">
    <property type="entry name" value="WD40"/>
    <property type="match status" value="6"/>
</dbReference>
<dbReference type="InterPro" id="IPR036388">
    <property type="entry name" value="WH-like_DNA-bd_sf"/>
</dbReference>
<evidence type="ECO:0000256" key="6">
    <source>
        <dbReference type="ARBA" id="ARBA00022990"/>
    </source>
</evidence>
<dbReference type="InterPro" id="IPR040706">
    <property type="entry name" value="Zf-MYST"/>
</dbReference>
<evidence type="ECO:0000313" key="12">
    <source>
        <dbReference type="EMBL" id="GKT27998.1"/>
    </source>
</evidence>